<reference evidence="2" key="2">
    <citation type="submission" date="2020-02" db="EMBL/GenBank/DDBJ databases">
        <title>Flavobacterium profundi sp. nov., isolated from a deep-sea seamount.</title>
        <authorList>
            <person name="Zhang D.-C."/>
        </authorList>
    </citation>
    <scope>NUCLEOTIDE SEQUENCE</scope>
    <source>
        <strain evidence="2">EC11</strain>
    </source>
</reference>
<evidence type="ECO:0000256" key="1">
    <source>
        <dbReference type="SAM" id="SignalP"/>
    </source>
</evidence>
<accession>A0ABX0IU07</accession>
<keyword evidence="3" id="KW-1185">Reference proteome</keyword>
<reference evidence="2" key="1">
    <citation type="submission" date="2019-05" db="EMBL/GenBank/DDBJ databases">
        <authorList>
            <person name="Lianzixin W."/>
        </authorList>
    </citation>
    <scope>NUCLEOTIDE SEQUENCE</scope>
    <source>
        <strain evidence="2">EC11</strain>
    </source>
</reference>
<dbReference type="EMBL" id="VEVQ02000008">
    <property type="protein sequence ID" value="NHN26635.1"/>
    <property type="molecule type" value="Genomic_DNA"/>
</dbReference>
<dbReference type="Proteomes" id="UP000817854">
    <property type="component" value="Unassembled WGS sequence"/>
</dbReference>
<feature type="chain" id="PRO_5046206726" description="MORN repeat variant" evidence="1">
    <location>
        <begin position="21"/>
        <end position="389"/>
    </location>
</feature>
<proteinExistence type="predicted"/>
<sequence length="389" mass="46053">MRKYLFFYAFLLTLSINSQNTTMNRDYQYDQEILNESGQRHGTLVQTSYIYDSLAYSHIYDNGELVVTTDYRFQIEDKKELVGKYKDDLPYDGYFVYENEYEIAEIDYYEKGVFQFKYTTTIIEMMKPEMTGMKPKMIKNIYKEEQLWQGLNHKSFKMDGSNLLVTEYYENGAITNVDLWILAMHYAQLIKIKFLPNGYTIYTDPIIDPEGDPEVDRRAASILVQFTDINDGKVSFSIDNKVIAKYQFSNQNISSKIDWMKKIMIYSLSDNDTILLTNKFNFEGDDRFEKEYSYSNKNIMLGFYTNLIYKPIPMLTPKNDNDYLKIFDFKEETIENRILIINEEGKPFMGTFIQKEGTTYTFSKYENYKVVVTKDNLSFKAIKELLFKE</sequence>
<keyword evidence="1" id="KW-0732">Signal</keyword>
<evidence type="ECO:0000313" key="2">
    <source>
        <dbReference type="EMBL" id="NHN26635.1"/>
    </source>
</evidence>
<evidence type="ECO:0000313" key="3">
    <source>
        <dbReference type="Proteomes" id="UP000817854"/>
    </source>
</evidence>
<dbReference type="RefSeq" id="WP_140962952.1">
    <property type="nucleotide sequence ID" value="NZ_VEVQ02000008.1"/>
</dbReference>
<gene>
    <name evidence="2" type="ORF">FIA58_013195</name>
</gene>
<name>A0ABX0IU07_9FLAO</name>
<comment type="caution">
    <text evidence="2">The sequence shown here is derived from an EMBL/GenBank/DDBJ whole genome shotgun (WGS) entry which is preliminary data.</text>
</comment>
<feature type="signal peptide" evidence="1">
    <location>
        <begin position="1"/>
        <end position="20"/>
    </location>
</feature>
<organism evidence="2 3">
    <name type="scientific">Flavobacterium jejuense</name>
    <dbReference type="NCBI Taxonomy" id="1544455"/>
    <lineage>
        <taxon>Bacteria</taxon>
        <taxon>Pseudomonadati</taxon>
        <taxon>Bacteroidota</taxon>
        <taxon>Flavobacteriia</taxon>
        <taxon>Flavobacteriales</taxon>
        <taxon>Flavobacteriaceae</taxon>
        <taxon>Flavobacterium</taxon>
    </lineage>
</organism>
<protein>
    <recommendedName>
        <fullName evidence="4">MORN repeat variant</fullName>
    </recommendedName>
</protein>
<evidence type="ECO:0008006" key="4">
    <source>
        <dbReference type="Google" id="ProtNLM"/>
    </source>
</evidence>